<dbReference type="Pfam" id="PF01734">
    <property type="entry name" value="Patatin"/>
    <property type="match status" value="1"/>
</dbReference>
<accession>A0A183UC24</accession>
<feature type="repeat" description="ANK" evidence="7">
    <location>
        <begin position="347"/>
        <end position="379"/>
    </location>
</feature>
<feature type="repeat" description="ANK" evidence="7">
    <location>
        <begin position="483"/>
        <end position="512"/>
    </location>
</feature>
<evidence type="ECO:0000256" key="6">
    <source>
        <dbReference type="ARBA" id="ARBA00023422"/>
    </source>
</evidence>
<dbReference type="EC" id="3.1.1.4" evidence="1"/>
<dbReference type="PROSITE" id="PS50297">
    <property type="entry name" value="ANK_REP_REGION"/>
    <property type="match status" value="3"/>
</dbReference>
<dbReference type="Gene3D" id="1.25.40.20">
    <property type="entry name" value="Ankyrin repeat-containing domain"/>
    <property type="match status" value="2"/>
</dbReference>
<feature type="active site" description="Proton acceptor" evidence="8">
    <location>
        <position position="854"/>
    </location>
</feature>
<feature type="short sequence motif" description="GXGXXG" evidence="8">
    <location>
        <begin position="691"/>
        <end position="696"/>
    </location>
</feature>
<reference evidence="13" key="1">
    <citation type="submission" date="2016-06" db="UniProtKB">
        <authorList>
            <consortium name="WormBaseParasite"/>
        </authorList>
    </citation>
    <scope>IDENTIFICATION</scope>
</reference>
<organism evidence="12 13">
    <name type="scientific">Toxocara canis</name>
    <name type="common">Canine roundworm</name>
    <dbReference type="NCBI Taxonomy" id="6265"/>
    <lineage>
        <taxon>Eukaryota</taxon>
        <taxon>Metazoa</taxon>
        <taxon>Ecdysozoa</taxon>
        <taxon>Nematoda</taxon>
        <taxon>Chromadorea</taxon>
        <taxon>Rhabditida</taxon>
        <taxon>Spirurina</taxon>
        <taxon>Ascaridomorpha</taxon>
        <taxon>Ascaridoidea</taxon>
        <taxon>Toxocaridae</taxon>
        <taxon>Toxocara</taxon>
    </lineage>
</organism>
<evidence type="ECO:0000256" key="2">
    <source>
        <dbReference type="ARBA" id="ARBA00022737"/>
    </source>
</evidence>
<evidence type="ECO:0000256" key="5">
    <source>
        <dbReference type="ARBA" id="ARBA00023098"/>
    </source>
</evidence>
<dbReference type="PANTHER" id="PTHR24139:SF34">
    <property type="entry name" value="85_88 KDA CALCIUM-INDEPENDENT PHOSPHOLIPASE A2"/>
    <property type="match status" value="1"/>
</dbReference>
<evidence type="ECO:0000259" key="10">
    <source>
        <dbReference type="PROSITE" id="PS51635"/>
    </source>
</evidence>
<dbReference type="PROSITE" id="PS51635">
    <property type="entry name" value="PNPLA"/>
    <property type="match status" value="1"/>
</dbReference>
<feature type="repeat" description="ANK" evidence="7">
    <location>
        <begin position="450"/>
        <end position="482"/>
    </location>
</feature>
<dbReference type="WBParaSite" id="TCNE_0000604401-mRNA-1">
    <property type="protein sequence ID" value="TCNE_0000604401-mRNA-1"/>
    <property type="gene ID" value="TCNE_0000604401"/>
</dbReference>
<feature type="active site" description="Nucleophile" evidence="8">
    <location>
        <position position="725"/>
    </location>
</feature>
<dbReference type="GO" id="GO:2000304">
    <property type="term" value="P:positive regulation of ceramide biosynthetic process"/>
    <property type="evidence" value="ECO:0007669"/>
    <property type="project" value="TreeGrafter"/>
</dbReference>
<dbReference type="GO" id="GO:0005739">
    <property type="term" value="C:mitochondrion"/>
    <property type="evidence" value="ECO:0007669"/>
    <property type="project" value="TreeGrafter"/>
</dbReference>
<dbReference type="GO" id="GO:0016042">
    <property type="term" value="P:lipid catabolic process"/>
    <property type="evidence" value="ECO:0007669"/>
    <property type="project" value="UniProtKB-UniRule"/>
</dbReference>
<evidence type="ECO:0000256" key="3">
    <source>
        <dbReference type="ARBA" id="ARBA00022801"/>
    </source>
</evidence>
<dbReference type="PROSITE" id="PS50088">
    <property type="entry name" value="ANK_REPEAT"/>
    <property type="match status" value="4"/>
</dbReference>
<dbReference type="Pfam" id="PF13857">
    <property type="entry name" value="Ank_5"/>
    <property type="match status" value="1"/>
</dbReference>
<name>A0A183UC24_TOXCA</name>
<dbReference type="InterPro" id="IPR016035">
    <property type="entry name" value="Acyl_Trfase/lysoPLipase"/>
</dbReference>
<dbReference type="SMART" id="SM00248">
    <property type="entry name" value="ANK"/>
    <property type="match status" value="6"/>
</dbReference>
<evidence type="ECO:0000256" key="8">
    <source>
        <dbReference type="PROSITE-ProRule" id="PRU01161"/>
    </source>
</evidence>
<dbReference type="InterPro" id="IPR002110">
    <property type="entry name" value="Ankyrin_rpt"/>
</dbReference>
<dbReference type="GO" id="GO:0052816">
    <property type="term" value="F:long-chain fatty acyl-CoA hydrolase activity"/>
    <property type="evidence" value="ECO:0007669"/>
    <property type="project" value="TreeGrafter"/>
</dbReference>
<dbReference type="PANTHER" id="PTHR24139">
    <property type="entry name" value="CALCIUM-INDEPENDENT PHOSPHOLIPASE A2"/>
    <property type="match status" value="1"/>
</dbReference>
<dbReference type="InterPro" id="IPR036770">
    <property type="entry name" value="Ankyrin_rpt-contain_sf"/>
</dbReference>
<dbReference type="Pfam" id="PF12796">
    <property type="entry name" value="Ank_2"/>
    <property type="match status" value="1"/>
</dbReference>
<reference evidence="11 12" key="2">
    <citation type="submission" date="2018-11" db="EMBL/GenBank/DDBJ databases">
        <authorList>
            <consortium name="Pathogen Informatics"/>
        </authorList>
    </citation>
    <scope>NUCLEOTIDE SEQUENCE [LARGE SCALE GENOMIC DNA]</scope>
</reference>
<comment type="catalytic activity">
    <reaction evidence="6">
        <text>a 1,2-diacyl-sn-glycero-3-phosphocholine + H2O = a 1-acyl-sn-glycero-3-phosphocholine + a fatty acid + H(+)</text>
        <dbReference type="Rhea" id="RHEA:15801"/>
        <dbReference type="ChEBI" id="CHEBI:15377"/>
        <dbReference type="ChEBI" id="CHEBI:15378"/>
        <dbReference type="ChEBI" id="CHEBI:28868"/>
        <dbReference type="ChEBI" id="CHEBI:57643"/>
        <dbReference type="ChEBI" id="CHEBI:58168"/>
        <dbReference type="EC" id="3.1.1.4"/>
    </reaction>
    <physiologicalReaction direction="left-to-right" evidence="6">
        <dbReference type="Rhea" id="RHEA:15802"/>
    </physiologicalReaction>
</comment>
<dbReference type="InterPro" id="IPR002641">
    <property type="entry name" value="PNPLA_dom"/>
</dbReference>
<evidence type="ECO:0000256" key="9">
    <source>
        <dbReference type="SAM" id="MobiDB-lite"/>
    </source>
</evidence>
<evidence type="ECO:0000313" key="12">
    <source>
        <dbReference type="Proteomes" id="UP000050794"/>
    </source>
</evidence>
<evidence type="ECO:0000313" key="11">
    <source>
        <dbReference type="EMBL" id="VDM37322.1"/>
    </source>
</evidence>
<feature type="compositionally biased region" description="Polar residues" evidence="9">
    <location>
        <begin position="28"/>
        <end position="46"/>
    </location>
</feature>
<dbReference type="SUPFAM" id="SSF48403">
    <property type="entry name" value="Ankyrin repeat"/>
    <property type="match status" value="1"/>
</dbReference>
<keyword evidence="8" id="KW-0442">Lipid degradation</keyword>
<evidence type="ECO:0000256" key="4">
    <source>
        <dbReference type="ARBA" id="ARBA00023043"/>
    </source>
</evidence>
<evidence type="ECO:0000256" key="1">
    <source>
        <dbReference type="ARBA" id="ARBA00013278"/>
    </source>
</evidence>
<proteinExistence type="predicted"/>
<protein>
    <recommendedName>
        <fullName evidence="1">phospholipase A2</fullName>
        <ecNumber evidence="1">3.1.1.4</ecNumber>
    </recommendedName>
</protein>
<sequence>MSRSACAERSGTRRASTKDRTYHPKSPLTPTDQQLSPKYTQHSCGSPIQIHSPIGHTNSTRTAVASPPAKATESDSTIGSVLSFLIPESIFNLWPSTEKKNLAEESWVPTDPNEIVPFPEEELTCYDRIFPPDNVESPFQVRRGPVTAQNVLDKLKGARARGSQEHMTIQEDILCHLIFVFVDGTGHRRFLTIYRSENADDVVELCQRCRDCCRLFRYIDKRNEDPANFVRKLLNSFREHMLWRSAHVAALIGISDVFLDVDEARRQRMLSTKCHPEGLYPLMIAIQNNQLELIEVLITHGANLSQCDVNGNNCLHFAAQSTQAILQLLWEKARSQFEKLLNVVNNDGCTPLYLAIKSANARCVSTLLGCGASMNVRSSGMNPFFEAMQDKTKTLDLMQILVTETSNELLYERDLVTGNTVLHVATQKQPLIALLQLKGSQLDLNARNNSGQTPLHVYAHKDDLQLVFAIAAYDVDLDLLDNDGHTALSIAVSRLNVEMVRALLVLGASPNAGIGEKPRHIAARFGRSNKEACEILRSLIMCGARRCSLETNGCAMGCANYDTLSAIEVAKSDSAERTQSSTSLGSKTARSIDSPEDPSQGSEYIISKPDPSILKFVRASKLTDAQDQAQAIAYDFDLDPDRDKHQKKAYRRSPLDHAQRVSLRKVYSYLDNLEERREANKSMISALALDGGGIRGLVTIQLLLALQKYLDAPIFHYFDWVAGTSTGSIITTALASGFDLRHCQQFYLRFKDCVFDRWARPYDAELLEIFIKKSAGKDRTLADIKYPRLIIPTVRAETFPVKMELMRNYELPLSEEENNELGYASPADMKIWRALRRSTAAPTYFSSAENKYLDGGIASNNPTLDLLSEIHFWNSVLEYKGQSSGKVRLGCVLNVGTGKEPVKALDPLNLELGRSWVSSAMAIKSLGVVIIDQATLAEGTPVVRSRSWCHSLGVPYFRLNASLSTDVPMDCKDDSVLCRVMWDCIEFAYENRVQLKELAELLKAIGVAKLRAEIHSAVPVERTYQTFSSISKEDV</sequence>
<feature type="short sequence motif" description="GXSXG" evidence="8">
    <location>
        <begin position="723"/>
        <end position="727"/>
    </location>
</feature>
<gene>
    <name evidence="11" type="ORF">TCNE_LOCUS6044</name>
</gene>
<dbReference type="Gene3D" id="3.40.1090.10">
    <property type="entry name" value="Cytosolic phospholipase A2 catalytic domain"/>
    <property type="match status" value="1"/>
</dbReference>
<feature type="short sequence motif" description="DGA/G" evidence="8">
    <location>
        <begin position="854"/>
        <end position="856"/>
    </location>
</feature>
<evidence type="ECO:0000256" key="7">
    <source>
        <dbReference type="PROSITE-ProRule" id="PRU00023"/>
    </source>
</evidence>
<dbReference type="EMBL" id="UYWY01019429">
    <property type="protein sequence ID" value="VDM37322.1"/>
    <property type="molecule type" value="Genomic_DNA"/>
</dbReference>
<keyword evidence="3 8" id="KW-0378">Hydrolase</keyword>
<keyword evidence="5 8" id="KW-0443">Lipid metabolism</keyword>
<feature type="compositionally biased region" description="Polar residues" evidence="9">
    <location>
        <begin position="577"/>
        <end position="602"/>
    </location>
</feature>
<dbReference type="Proteomes" id="UP000050794">
    <property type="component" value="Unassembled WGS sequence"/>
</dbReference>
<keyword evidence="12" id="KW-1185">Reference proteome</keyword>
<dbReference type="SUPFAM" id="SSF52151">
    <property type="entry name" value="FabD/lysophospholipase-like"/>
    <property type="match status" value="1"/>
</dbReference>
<feature type="repeat" description="ANK" evidence="7">
    <location>
        <begin position="277"/>
        <end position="309"/>
    </location>
</feature>
<keyword evidence="2" id="KW-0677">Repeat</keyword>
<feature type="region of interest" description="Disordered" evidence="9">
    <location>
        <begin position="575"/>
        <end position="606"/>
    </location>
</feature>
<feature type="region of interest" description="Disordered" evidence="9">
    <location>
        <begin position="1"/>
        <end position="74"/>
    </location>
</feature>
<keyword evidence="4 7" id="KW-0040">ANK repeat</keyword>
<feature type="domain" description="PNPLA" evidence="10">
    <location>
        <begin position="687"/>
        <end position="867"/>
    </location>
</feature>
<dbReference type="InterPro" id="IPR047148">
    <property type="entry name" value="PLPL9"/>
</dbReference>
<evidence type="ECO:0000313" key="13">
    <source>
        <dbReference type="WBParaSite" id="TCNE_0000604401-mRNA-1"/>
    </source>
</evidence>
<dbReference type="GO" id="GO:0047499">
    <property type="term" value="F:calcium-independent phospholipase A2 activity"/>
    <property type="evidence" value="ECO:0007669"/>
    <property type="project" value="InterPro"/>
</dbReference>
<dbReference type="AlphaFoldDB" id="A0A183UC24"/>